<keyword evidence="1" id="KW-0819">tRNA processing</keyword>
<dbReference type="PANTHER" id="PTHR11079">
    <property type="entry name" value="CYTOSINE DEAMINASE FAMILY MEMBER"/>
    <property type="match status" value="1"/>
</dbReference>
<dbReference type="PANTHER" id="PTHR11079:SF156">
    <property type="entry name" value="INACTIVE TRNA-SPECIFIC ADENOSINE DEAMINASE-LIKE PROTEIN 3-RELATED"/>
    <property type="match status" value="1"/>
</dbReference>
<dbReference type="Proteomes" id="UP000054097">
    <property type="component" value="Unassembled WGS sequence"/>
</dbReference>
<keyword evidence="5" id="KW-1185">Reference proteome</keyword>
<dbReference type="GO" id="GO:0005737">
    <property type="term" value="C:cytoplasm"/>
    <property type="evidence" value="ECO:0007669"/>
    <property type="project" value="TreeGrafter"/>
</dbReference>
<evidence type="ECO:0000259" key="3">
    <source>
        <dbReference type="PROSITE" id="PS51747"/>
    </source>
</evidence>
<dbReference type="OrthoDB" id="3180714at2759"/>
<evidence type="ECO:0000256" key="2">
    <source>
        <dbReference type="ARBA" id="ARBA00038160"/>
    </source>
</evidence>
<dbReference type="EMBL" id="KN824281">
    <property type="protein sequence ID" value="KIM31812.1"/>
    <property type="molecule type" value="Genomic_DNA"/>
</dbReference>
<dbReference type="InterPro" id="IPR016193">
    <property type="entry name" value="Cytidine_deaminase-like"/>
</dbReference>
<evidence type="ECO:0000256" key="1">
    <source>
        <dbReference type="ARBA" id="ARBA00022694"/>
    </source>
</evidence>
<dbReference type="SUPFAM" id="SSF53927">
    <property type="entry name" value="Cytidine deaminase-like"/>
    <property type="match status" value="1"/>
</dbReference>
<dbReference type="CDD" id="cd01285">
    <property type="entry name" value="nucleoside_deaminase"/>
    <property type="match status" value="1"/>
</dbReference>
<proteinExistence type="inferred from homology"/>
<dbReference type="PROSITE" id="PS51747">
    <property type="entry name" value="CYT_DCMP_DEAMINASES_2"/>
    <property type="match status" value="1"/>
</dbReference>
<gene>
    <name evidence="4" type="ORF">M408DRAFT_238800</name>
</gene>
<evidence type="ECO:0000313" key="5">
    <source>
        <dbReference type="Proteomes" id="UP000054097"/>
    </source>
</evidence>
<feature type="domain" description="CMP/dCMP-type deaminase" evidence="3">
    <location>
        <begin position="143"/>
        <end position="296"/>
    </location>
</feature>
<name>A0A0C2XS99_SERVB</name>
<dbReference type="Pfam" id="PF00383">
    <property type="entry name" value="dCMP_cyt_deam_1"/>
    <property type="match status" value="1"/>
</dbReference>
<dbReference type="InterPro" id="IPR002125">
    <property type="entry name" value="CMP_dCMP_dom"/>
</dbReference>
<dbReference type="Gene3D" id="3.40.140.10">
    <property type="entry name" value="Cytidine Deaminase, domain 2"/>
    <property type="match status" value="1"/>
</dbReference>
<dbReference type="AlphaFoldDB" id="A0A0C2XS99"/>
<dbReference type="STRING" id="933852.A0A0C2XS99"/>
<reference evidence="4 5" key="1">
    <citation type="submission" date="2014-04" db="EMBL/GenBank/DDBJ databases">
        <authorList>
            <consortium name="DOE Joint Genome Institute"/>
            <person name="Kuo A."/>
            <person name="Zuccaro A."/>
            <person name="Kohler A."/>
            <person name="Nagy L.G."/>
            <person name="Floudas D."/>
            <person name="Copeland A."/>
            <person name="Barry K.W."/>
            <person name="Cichocki N."/>
            <person name="Veneault-Fourrey C."/>
            <person name="LaButti K."/>
            <person name="Lindquist E.A."/>
            <person name="Lipzen A."/>
            <person name="Lundell T."/>
            <person name="Morin E."/>
            <person name="Murat C."/>
            <person name="Sun H."/>
            <person name="Tunlid A."/>
            <person name="Henrissat B."/>
            <person name="Grigoriev I.V."/>
            <person name="Hibbett D.S."/>
            <person name="Martin F."/>
            <person name="Nordberg H.P."/>
            <person name="Cantor M.N."/>
            <person name="Hua S.X."/>
        </authorList>
    </citation>
    <scope>NUCLEOTIDE SEQUENCE [LARGE SCALE GENOMIC DNA]</scope>
    <source>
        <strain evidence="4 5">MAFF 305830</strain>
    </source>
</reference>
<comment type="similarity">
    <text evidence="2">Belongs to the cytidine and deoxycytidylate deaminase family. ADAT3 subfamily.</text>
</comment>
<organism evidence="4 5">
    <name type="scientific">Serendipita vermifera MAFF 305830</name>
    <dbReference type="NCBI Taxonomy" id="933852"/>
    <lineage>
        <taxon>Eukaryota</taxon>
        <taxon>Fungi</taxon>
        <taxon>Dikarya</taxon>
        <taxon>Basidiomycota</taxon>
        <taxon>Agaricomycotina</taxon>
        <taxon>Agaricomycetes</taxon>
        <taxon>Sebacinales</taxon>
        <taxon>Serendipitaceae</taxon>
        <taxon>Serendipita</taxon>
    </lineage>
</organism>
<dbReference type="HOGENOM" id="CLU_013817_0_0_1"/>
<sequence>MFISQEDVPWSKFESNVEKIRDDDESFPTMDAWIVSFTDPKAIKPLQEYLRGRPTLWEQVQHLKLIRRGVSSSEETIFQVVVGVSPYPPNDLPAGYSTPEQCQIPATPSLTRAQLKMKNELWPTVFTPHLLPAEIKFTEAEVKRITEGLQLAVDEAVRARAIGELSIAGCLLPDQYLDSPLVSHDTRVSTGHPLRHTVMNLVRALADKVLMDTRAPLVVVDPDNNLVIADTDKTTSISRGVDTPSPLQNGEGYQLTGRTLFITHEPCLMCTMALVHSRVKEVFYIFPMAQTGGCGSRALVPELPTINHRFNVWRFKQEKLASTLSSVETIVIPENLDA</sequence>
<dbReference type="GO" id="GO:0046872">
    <property type="term" value="F:metal ion binding"/>
    <property type="evidence" value="ECO:0007669"/>
    <property type="project" value="UniProtKB-KW"/>
</dbReference>
<dbReference type="GO" id="GO:0002100">
    <property type="term" value="P:tRNA wobble adenosine to inosine editing"/>
    <property type="evidence" value="ECO:0007669"/>
    <property type="project" value="InterPro"/>
</dbReference>
<protein>
    <recommendedName>
        <fullName evidence="3">CMP/dCMP-type deaminase domain-containing protein</fullName>
    </recommendedName>
</protein>
<evidence type="ECO:0000313" key="4">
    <source>
        <dbReference type="EMBL" id="KIM31812.1"/>
    </source>
</evidence>
<accession>A0A0C2XS99</accession>
<reference evidence="5" key="2">
    <citation type="submission" date="2015-01" db="EMBL/GenBank/DDBJ databases">
        <title>Evolutionary Origins and Diversification of the Mycorrhizal Mutualists.</title>
        <authorList>
            <consortium name="DOE Joint Genome Institute"/>
            <consortium name="Mycorrhizal Genomics Consortium"/>
            <person name="Kohler A."/>
            <person name="Kuo A."/>
            <person name="Nagy L.G."/>
            <person name="Floudas D."/>
            <person name="Copeland A."/>
            <person name="Barry K.W."/>
            <person name="Cichocki N."/>
            <person name="Veneault-Fourrey C."/>
            <person name="LaButti K."/>
            <person name="Lindquist E.A."/>
            <person name="Lipzen A."/>
            <person name="Lundell T."/>
            <person name="Morin E."/>
            <person name="Murat C."/>
            <person name="Riley R."/>
            <person name="Ohm R."/>
            <person name="Sun H."/>
            <person name="Tunlid A."/>
            <person name="Henrissat B."/>
            <person name="Grigoriev I.V."/>
            <person name="Hibbett D.S."/>
            <person name="Martin F."/>
        </authorList>
    </citation>
    <scope>NUCLEOTIDE SEQUENCE [LARGE SCALE GENOMIC DNA]</scope>
    <source>
        <strain evidence="5">MAFF 305830</strain>
    </source>
</reference>
<dbReference type="GO" id="GO:0005634">
    <property type="term" value="C:nucleus"/>
    <property type="evidence" value="ECO:0007669"/>
    <property type="project" value="TreeGrafter"/>
</dbReference>
<dbReference type="GO" id="GO:0052717">
    <property type="term" value="F:tRNA-specific adenosine-34 deaminase activity"/>
    <property type="evidence" value="ECO:0007669"/>
    <property type="project" value="UniProtKB-EC"/>
</dbReference>